<keyword evidence="9" id="KW-0408">Iron</keyword>
<dbReference type="GO" id="GO:0016706">
    <property type="term" value="F:2-oxoglutarate-dependent dioxygenase activity"/>
    <property type="evidence" value="ECO:0007669"/>
    <property type="project" value="UniProtKB-ARBA"/>
</dbReference>
<dbReference type="Pfam" id="PF06155">
    <property type="entry name" value="GBBH-like_N"/>
    <property type="match status" value="1"/>
</dbReference>
<dbReference type="GO" id="GO:0045329">
    <property type="term" value="P:carnitine biosynthetic process"/>
    <property type="evidence" value="ECO:0007669"/>
    <property type="project" value="UniProtKB-UniPathway"/>
</dbReference>
<accession>A0A7D9I6Y5</accession>
<comment type="cofactor">
    <cofactor evidence="1">
        <name>Fe(2+)</name>
        <dbReference type="ChEBI" id="CHEBI:29033"/>
    </cofactor>
</comment>
<comment type="cofactor">
    <cofactor evidence="2">
        <name>L-ascorbate</name>
        <dbReference type="ChEBI" id="CHEBI:38290"/>
    </cofactor>
</comment>
<dbReference type="Gene3D" id="3.60.130.10">
    <property type="entry name" value="Clavaminate synthase-like"/>
    <property type="match status" value="1"/>
</dbReference>
<evidence type="ECO:0000259" key="10">
    <source>
        <dbReference type="Pfam" id="PF02668"/>
    </source>
</evidence>
<evidence type="ECO:0000256" key="9">
    <source>
        <dbReference type="ARBA" id="ARBA00023004"/>
    </source>
</evidence>
<evidence type="ECO:0000256" key="8">
    <source>
        <dbReference type="ARBA" id="ARBA00023002"/>
    </source>
</evidence>
<evidence type="ECO:0000256" key="2">
    <source>
        <dbReference type="ARBA" id="ARBA00001961"/>
    </source>
</evidence>
<dbReference type="Pfam" id="PF02668">
    <property type="entry name" value="TauD"/>
    <property type="match status" value="1"/>
</dbReference>
<feature type="domain" description="Gamma-butyrobetaine hydroxylase-like N-terminal" evidence="11">
    <location>
        <begin position="62"/>
        <end position="144"/>
    </location>
</feature>
<comment type="similarity">
    <text evidence="4">Belongs to the gamma-BBH/TMLD family.</text>
</comment>
<dbReference type="InterPro" id="IPR003819">
    <property type="entry name" value="TauD/TfdA-like"/>
</dbReference>
<comment type="pathway">
    <text evidence="3">Amine and polyamine biosynthesis; carnitine biosynthesis.</text>
</comment>
<keyword evidence="7 12" id="KW-0223">Dioxygenase</keyword>
<evidence type="ECO:0000256" key="4">
    <source>
        <dbReference type="ARBA" id="ARBA00008654"/>
    </source>
</evidence>
<dbReference type="OrthoDB" id="406634at2759"/>
<dbReference type="EMBL" id="CACRXK020004176">
    <property type="protein sequence ID" value="CAB4001772.1"/>
    <property type="molecule type" value="Genomic_DNA"/>
</dbReference>
<proteinExistence type="inferred from homology"/>
<dbReference type="PANTHER" id="PTHR10696">
    <property type="entry name" value="GAMMA-BUTYROBETAINE HYDROXYLASE-RELATED"/>
    <property type="match status" value="1"/>
</dbReference>
<dbReference type="InterPro" id="IPR010376">
    <property type="entry name" value="GBBH-like_N"/>
</dbReference>
<dbReference type="SUPFAM" id="SSF51197">
    <property type="entry name" value="Clavaminate synthase-like"/>
    <property type="match status" value="1"/>
</dbReference>
<evidence type="ECO:0000256" key="1">
    <source>
        <dbReference type="ARBA" id="ARBA00001954"/>
    </source>
</evidence>
<keyword evidence="13" id="KW-1185">Reference proteome</keyword>
<evidence type="ECO:0000256" key="5">
    <source>
        <dbReference type="ARBA" id="ARBA00022723"/>
    </source>
</evidence>
<organism evidence="12 13">
    <name type="scientific">Paramuricea clavata</name>
    <name type="common">Red gorgonian</name>
    <name type="synonym">Violescent sea-whip</name>
    <dbReference type="NCBI Taxonomy" id="317549"/>
    <lineage>
        <taxon>Eukaryota</taxon>
        <taxon>Metazoa</taxon>
        <taxon>Cnidaria</taxon>
        <taxon>Anthozoa</taxon>
        <taxon>Octocorallia</taxon>
        <taxon>Malacalcyonacea</taxon>
        <taxon>Plexauridae</taxon>
        <taxon>Paramuricea</taxon>
    </lineage>
</organism>
<dbReference type="InterPro" id="IPR050411">
    <property type="entry name" value="AlphaKG_dependent_hydroxylases"/>
</dbReference>
<comment type="caution">
    <text evidence="12">The sequence shown here is derived from an EMBL/GenBank/DDBJ whole genome shotgun (WGS) entry which is preliminary data.</text>
</comment>
<dbReference type="Proteomes" id="UP001152795">
    <property type="component" value="Unassembled WGS sequence"/>
</dbReference>
<feature type="domain" description="TauD/TfdA-like" evidence="10">
    <location>
        <begin position="182"/>
        <end position="427"/>
    </location>
</feature>
<sequence>MIGLSKMFSKFPKSLLWRSGIKVLRRATPAGFSKEASSSFIKDDITASAPKPLIQNVSKGDEKRYLKIAWNDGTSSRFPYIFLRDNCRCPECFDNASKQHILHTVADIGLDIEVKKASLSKDGLTLKCLWPNGHESMYTQDWLRDTRMREGNETRPRNFDSLIKDELILWDRAKLQDKVPSHDYSGLMKDDKNLFDFLYALYQHGLVLVNHAPAKDGVIMEMAARIGWNRRTHLGEYWDVKIEDDPTHLGSTAKFLHFHTDLPYYSTTPTIQALHCIQQSSEGGRSTFVDGFNVVKQLKRINPDAFDVLTDFYVRYSDEGNDAFGEYSLGFSAPIIKLNKFGRVEHFQCSHFVMSETQNDYSPSEVLAFYDAYYQLTKLLYKSENVVDFRLQPGQVALFQNTRVMHGRSAYEVIGETSVSAARWLQGTFFEHDVIFSKLRVLQQKLGLKSPRIYKQSDDFF</sequence>
<dbReference type="FunFam" id="3.30.2020.30:FF:000002">
    <property type="entry name" value="Putative gamma-butyrobetaine dioxygenase"/>
    <property type="match status" value="1"/>
</dbReference>
<protein>
    <submittedName>
        <fullName evidence="12">Gamma-butyrobetaine dioxygenase-like</fullName>
    </submittedName>
</protein>
<evidence type="ECO:0000256" key="6">
    <source>
        <dbReference type="ARBA" id="ARBA00022873"/>
    </source>
</evidence>
<dbReference type="InterPro" id="IPR038492">
    <property type="entry name" value="GBBH-like_N_sf"/>
</dbReference>
<dbReference type="UniPathway" id="UPA00118"/>
<dbReference type="PANTHER" id="PTHR10696:SF33">
    <property type="entry name" value="GAMMA-BUTYROBETAINE DIOXYGENASE"/>
    <property type="match status" value="1"/>
</dbReference>
<evidence type="ECO:0000256" key="7">
    <source>
        <dbReference type="ARBA" id="ARBA00022964"/>
    </source>
</evidence>
<gene>
    <name evidence="12" type="ORF">PACLA_8A015285</name>
</gene>
<reference evidence="12" key="1">
    <citation type="submission" date="2020-04" db="EMBL/GenBank/DDBJ databases">
        <authorList>
            <person name="Alioto T."/>
            <person name="Alioto T."/>
            <person name="Gomez Garrido J."/>
        </authorList>
    </citation>
    <scope>NUCLEOTIDE SEQUENCE</scope>
    <source>
        <strain evidence="12">A484AB</strain>
    </source>
</reference>
<name>A0A7D9I6Y5_PARCT</name>
<dbReference type="AlphaFoldDB" id="A0A7D9I6Y5"/>
<keyword evidence="6" id="KW-0124">Carnitine biosynthesis</keyword>
<evidence type="ECO:0000259" key="11">
    <source>
        <dbReference type="Pfam" id="PF06155"/>
    </source>
</evidence>
<dbReference type="GO" id="GO:0046872">
    <property type="term" value="F:metal ion binding"/>
    <property type="evidence" value="ECO:0007669"/>
    <property type="project" value="UniProtKB-KW"/>
</dbReference>
<evidence type="ECO:0000313" key="12">
    <source>
        <dbReference type="EMBL" id="CAB4001772.1"/>
    </source>
</evidence>
<evidence type="ECO:0000256" key="3">
    <source>
        <dbReference type="ARBA" id="ARBA00005022"/>
    </source>
</evidence>
<dbReference type="Gene3D" id="3.30.2020.30">
    <property type="match status" value="1"/>
</dbReference>
<dbReference type="InterPro" id="IPR042098">
    <property type="entry name" value="TauD-like_sf"/>
</dbReference>
<dbReference type="FunFam" id="3.60.130.10:FF:000001">
    <property type="entry name" value="Trimethyllysine dioxygenase, mitochondrial"/>
    <property type="match status" value="1"/>
</dbReference>
<dbReference type="GO" id="GO:0005739">
    <property type="term" value="C:mitochondrion"/>
    <property type="evidence" value="ECO:0007669"/>
    <property type="project" value="TreeGrafter"/>
</dbReference>
<evidence type="ECO:0000313" key="13">
    <source>
        <dbReference type="Proteomes" id="UP001152795"/>
    </source>
</evidence>
<keyword evidence="8" id="KW-0560">Oxidoreductase</keyword>
<keyword evidence="5" id="KW-0479">Metal-binding</keyword>